<evidence type="ECO:0000256" key="7">
    <source>
        <dbReference type="ARBA" id="ARBA00022840"/>
    </source>
</evidence>
<dbReference type="RefSeq" id="WP_067551700.1">
    <property type="nucleotide sequence ID" value="NZ_CP016895.1"/>
</dbReference>
<dbReference type="GO" id="GO:0003677">
    <property type="term" value="F:DNA binding"/>
    <property type="evidence" value="ECO:0007669"/>
    <property type="project" value="UniProtKB-UniRule"/>
</dbReference>
<dbReference type="SUPFAM" id="SSF52980">
    <property type="entry name" value="Restriction endonuclease-like"/>
    <property type="match status" value="1"/>
</dbReference>
<keyword evidence="3 10" id="KW-0227">DNA damage</keyword>
<dbReference type="SUPFAM" id="SSF52540">
    <property type="entry name" value="P-loop containing nucleoside triphosphate hydrolases"/>
    <property type="match status" value="2"/>
</dbReference>
<dbReference type="InterPro" id="IPR006697">
    <property type="entry name" value="RecC"/>
</dbReference>
<evidence type="ECO:0000256" key="1">
    <source>
        <dbReference type="ARBA" id="ARBA00022722"/>
    </source>
</evidence>
<dbReference type="Gene3D" id="3.40.50.300">
    <property type="entry name" value="P-loop containing nucleotide triphosphate hydrolases"/>
    <property type="match status" value="2"/>
</dbReference>
<comment type="similarity">
    <text evidence="10">Belongs to the RecC family.</text>
</comment>
<reference evidence="12 13" key="1">
    <citation type="submission" date="2016-08" db="EMBL/GenBank/DDBJ databases">
        <authorList>
            <person name="Seilhamer J.J."/>
        </authorList>
    </citation>
    <scope>NUCLEOTIDE SEQUENCE [LARGE SCALE GENOMIC DNA]</scope>
    <source>
        <strain evidence="12 13">BRTC-1</strain>
    </source>
</reference>
<keyword evidence="4 10" id="KW-0378">Hydrolase</keyword>
<dbReference type="STRING" id="1789224.BFG52_01580"/>
<evidence type="ECO:0000256" key="9">
    <source>
        <dbReference type="ARBA" id="ARBA00023204"/>
    </source>
</evidence>
<dbReference type="GO" id="GO:0008854">
    <property type="term" value="F:exodeoxyribonuclease V activity"/>
    <property type="evidence" value="ECO:0007669"/>
    <property type="project" value="InterPro"/>
</dbReference>
<keyword evidence="6 10" id="KW-0269">Exonuclease</keyword>
<evidence type="ECO:0000313" key="13">
    <source>
        <dbReference type="Proteomes" id="UP000093391"/>
    </source>
</evidence>
<dbReference type="GO" id="GO:0003678">
    <property type="term" value="F:DNA helicase activity"/>
    <property type="evidence" value="ECO:0007669"/>
    <property type="project" value="UniProtKB-UniRule"/>
</dbReference>
<keyword evidence="5 10" id="KW-0347">Helicase</keyword>
<organism evidence="12 13">
    <name type="scientific">Acinetobacter larvae</name>
    <dbReference type="NCBI Taxonomy" id="1789224"/>
    <lineage>
        <taxon>Bacteria</taxon>
        <taxon>Pseudomonadati</taxon>
        <taxon>Pseudomonadota</taxon>
        <taxon>Gammaproteobacteria</taxon>
        <taxon>Moraxellales</taxon>
        <taxon>Moraxellaceae</taxon>
        <taxon>Acinetobacter</taxon>
    </lineage>
</organism>
<keyword evidence="1 10" id="KW-0540">Nuclease</keyword>
<evidence type="ECO:0000256" key="4">
    <source>
        <dbReference type="ARBA" id="ARBA00022801"/>
    </source>
</evidence>
<comment type="miscellaneous">
    <text evidence="10">In the RecBCD complex, RecB has a slow 3'-5' helicase, an exonuclease activity and loads RecA onto ssDNA, RecD has a fast 5'-3' helicase activity, while RecC stimulates the ATPase and processivity of the RecB helicase and contributes to recognition of the Chi site.</text>
</comment>
<proteinExistence type="inferred from homology"/>
<dbReference type="KEGG" id="ala:BFG52_01580"/>
<dbReference type="PANTHER" id="PTHR30591">
    <property type="entry name" value="RECBCD ENZYME SUBUNIT RECC"/>
    <property type="match status" value="1"/>
</dbReference>
<keyword evidence="7 10" id="KW-0067">ATP-binding</keyword>
<dbReference type="InterPro" id="IPR041500">
    <property type="entry name" value="RecC_C"/>
</dbReference>
<comment type="function">
    <text evidence="10">A helicase/nuclease that prepares dsDNA breaks (DSB) for recombinational DNA repair. Binds to DSBs and unwinds DNA via a highly rapid and processive ATP-dependent bidirectional helicase activity. Unwinds dsDNA until it encounters a Chi (crossover hotspot instigator) sequence from the 3' direction. Cuts ssDNA a few nucleotides 3' to the Chi site. The properties and activities of the enzyme are changed at Chi. The Chi-altered holoenzyme produces a long 3'-ssDNA overhang and facilitates RecA-binding to the ssDNA for homologous DNA recombination and repair. Holoenzyme degrades any linearized DNA that is unable to undergo homologous recombination. In the holoenzyme this subunit recognizes the wild-type Chi sequence, and when added to isolated RecB increases its ATP-dependent helicase processivity.</text>
</comment>
<dbReference type="Pfam" id="PF17946">
    <property type="entry name" value="RecC_C"/>
    <property type="match status" value="1"/>
</dbReference>
<dbReference type="Gene3D" id="3.40.50.10930">
    <property type="match status" value="2"/>
</dbReference>
<evidence type="ECO:0000256" key="10">
    <source>
        <dbReference type="HAMAP-Rule" id="MF_01486"/>
    </source>
</evidence>
<sequence length="1240" mass="141924">MGIHVIQSQRLDILLQGVLHTTQQQSTDPFAILASQHIVAPSTAIQEWLTLRLSEAQGISANSIFHQRIRGLQWYLYQQVLTDKERVRKANIPSLVLKWRIYQVLLEQFQQYAKQNAKQTEKQTSSSAQASNPHPLSSLLQRVIDNGKALPSAKQQRQRQHAMLYWIAEQLAQLFTHYMVYRGECQADCPTGQCRCRGNWLAAWSRDQALNVEQLLNVSEHADAAYQLEQAQQLEAWQRWLWQQGFAQDFAEILAVDQAFWATLDDPQQRNDALAQLPAQVVVFTLLELPPNQLKFLRRLGQYIDVYILHYNPSQEYWADSVDPLWKKQYDLGVKQRYLQQHPQASAAELAAFFQDFTLNFNALVRESRHPLLTRFGKQARDHFSLLAQLSAGVEGQWVDAFVQFPITNLLSKIQSDILNLTEPEAGAYLLATDDQSIQIHVCHSTLRQLEVLKEQLLHWLAQGTAEQPRRPSDIVVMVPQLASLEALIRSVFPQQVQKDGIYLPVKIAGISSLDAQHAWRAVLGRFCWVEQRFNIEEFTDWLQLAATQQYYALDSDATARILVLLQQAGFRRGLDAEHLQLSLDASDQDYRYSFQFALNRLVMGIAIPERVVCNEILSFEQVYQDDFALIDILIRIYQDFSTRRNALHAHLQAEHMPDVEYWLRYLLEEVEAFEQAGVTALAPIKEILHKQQRMLTLAQFYAQDQQGLTRTFQLPLSDVLMEVEKALLHQADQVLPTGQITFCEIGQIRPIPYQLVVLLDLDAGVFPNRQQHTAFDLMDLLKAQLGDRSRLEDDQGAFLDALLLAEQGLWLFYNGFDVNDAEARDPSSVLQELIQHFSLICAMPEATPADVIPTDAMIEKDGIVIAANIQQLYQVHPLQPFDPNGFIQQQPVRFQDHWYQVAAQLQKLRGVQRQIYWNDVAAPIVLNETASYIDARQWIQAMCFPVQWYLQQLGVQNPSAMTVLPEQEPLLLDGLGRYALRDFMVQHQQPEALALPLLQDQLPVGKIQHSAWQMSQAEHSLLMQRLQRYGAAPTQTTPRYWQASPTYRFQIELPAAGQSTWLSLDAASARGKRRAKVWLEYLFWLAASDLAADQGTDWQRIAVFSDVTLQCCGLSQQQAQAYLQQWLAASTQAAQQVLVLPAALLLSAAEKNKALHWQQDAQGHWQLAEWDDLRKQWQGDQAHFGAGPAAEDNEACRLHRDWQFVLQEQDSTALLDAACQQYSYALYAPIYQHQRVIEE</sequence>
<dbReference type="Proteomes" id="UP000093391">
    <property type="component" value="Chromosome"/>
</dbReference>
<evidence type="ECO:0000313" key="12">
    <source>
        <dbReference type="EMBL" id="AOA57170.1"/>
    </source>
</evidence>
<evidence type="ECO:0000259" key="11">
    <source>
        <dbReference type="Pfam" id="PF17946"/>
    </source>
</evidence>
<dbReference type="OrthoDB" id="9762834at2"/>
<evidence type="ECO:0000256" key="8">
    <source>
        <dbReference type="ARBA" id="ARBA00023125"/>
    </source>
</evidence>
<dbReference type="InterPro" id="IPR027417">
    <property type="entry name" value="P-loop_NTPase"/>
</dbReference>
<gene>
    <name evidence="10" type="primary">recC</name>
    <name evidence="12" type="ORF">BFG52_01580</name>
</gene>
<dbReference type="EMBL" id="CP016895">
    <property type="protein sequence ID" value="AOA57170.1"/>
    <property type="molecule type" value="Genomic_DNA"/>
</dbReference>
<protein>
    <recommendedName>
        <fullName evidence="10">RecBCD enzyme subunit RecC</fullName>
    </recommendedName>
    <alternativeName>
        <fullName evidence="10">Exonuclease V subunit RecC</fullName>
        <shortName evidence="10">ExoV subunit RecC</shortName>
    </alternativeName>
    <alternativeName>
        <fullName evidence="10">Helicase/nuclease RecBCD subunit RecC</fullName>
    </alternativeName>
</protein>
<dbReference type="Pfam" id="PF04257">
    <property type="entry name" value="Exonuc_V_gamma"/>
    <property type="match status" value="1"/>
</dbReference>
<evidence type="ECO:0000256" key="2">
    <source>
        <dbReference type="ARBA" id="ARBA00022741"/>
    </source>
</evidence>
<evidence type="ECO:0000256" key="5">
    <source>
        <dbReference type="ARBA" id="ARBA00022806"/>
    </source>
</evidence>
<dbReference type="AlphaFoldDB" id="A0A1B2LW53"/>
<dbReference type="InterPro" id="IPR011335">
    <property type="entry name" value="Restrct_endonuc-II-like"/>
</dbReference>
<keyword evidence="13" id="KW-1185">Reference proteome</keyword>
<dbReference type="GO" id="GO:0000724">
    <property type="term" value="P:double-strand break repair via homologous recombination"/>
    <property type="evidence" value="ECO:0007669"/>
    <property type="project" value="UniProtKB-UniRule"/>
</dbReference>
<dbReference type="PIRSF" id="PIRSF000980">
    <property type="entry name" value="RecC"/>
    <property type="match status" value="1"/>
</dbReference>
<evidence type="ECO:0000256" key="6">
    <source>
        <dbReference type="ARBA" id="ARBA00022839"/>
    </source>
</evidence>
<name>A0A1B2LW53_9GAMM</name>
<comment type="subunit">
    <text evidence="10">Heterotrimer of RecB, RecC and RecD. All subunits contribute to DNA-binding.</text>
</comment>
<dbReference type="GO" id="GO:0009338">
    <property type="term" value="C:exodeoxyribonuclease V complex"/>
    <property type="evidence" value="ECO:0007669"/>
    <property type="project" value="InterPro"/>
</dbReference>
<evidence type="ECO:0000256" key="3">
    <source>
        <dbReference type="ARBA" id="ARBA00022763"/>
    </source>
</evidence>
<keyword evidence="2 10" id="KW-0547">Nucleotide-binding</keyword>
<keyword evidence="9 10" id="KW-0234">DNA repair</keyword>
<accession>A0A1B2LW53</accession>
<keyword evidence="8 10" id="KW-0238">DNA-binding</keyword>
<dbReference type="PANTHER" id="PTHR30591:SF1">
    <property type="entry name" value="RECBCD ENZYME SUBUNIT RECC"/>
    <property type="match status" value="1"/>
</dbReference>
<dbReference type="GO" id="GO:0005524">
    <property type="term" value="F:ATP binding"/>
    <property type="evidence" value="ECO:0007669"/>
    <property type="project" value="UniProtKB-UniRule"/>
</dbReference>
<dbReference type="HAMAP" id="MF_01486">
    <property type="entry name" value="RecC"/>
    <property type="match status" value="1"/>
</dbReference>
<feature type="domain" description="RecC C-terminal" evidence="11">
    <location>
        <begin position="934"/>
        <end position="1152"/>
    </location>
</feature>